<comment type="caution">
    <text evidence="2">The sequence shown here is derived from an EMBL/GenBank/DDBJ whole genome shotgun (WGS) entry which is preliminary data.</text>
</comment>
<dbReference type="Gene3D" id="2.60.120.620">
    <property type="entry name" value="q2cbj1_9rhob like domain"/>
    <property type="match status" value="1"/>
</dbReference>
<gene>
    <name evidence="2" type="ORF">JHL17_15660</name>
</gene>
<organism evidence="2 3">
    <name type="scientific">Azospirillum endophyticum</name>
    <dbReference type="NCBI Taxonomy" id="2800326"/>
    <lineage>
        <taxon>Bacteria</taxon>
        <taxon>Pseudomonadati</taxon>
        <taxon>Pseudomonadota</taxon>
        <taxon>Alphaproteobacteria</taxon>
        <taxon>Rhodospirillales</taxon>
        <taxon>Azospirillaceae</taxon>
        <taxon>Azospirillum</taxon>
    </lineage>
</organism>
<evidence type="ECO:0000313" key="3">
    <source>
        <dbReference type="Proteomes" id="UP000652760"/>
    </source>
</evidence>
<feature type="region of interest" description="Disordered" evidence="1">
    <location>
        <begin position="1"/>
        <end position="20"/>
    </location>
</feature>
<keyword evidence="2" id="KW-0223">Dioxygenase</keyword>
<proteinExistence type="predicted"/>
<dbReference type="RefSeq" id="WP_200194553.1">
    <property type="nucleotide sequence ID" value="NZ_JAENHM010000046.1"/>
</dbReference>
<keyword evidence="2" id="KW-0560">Oxidoreductase</keyword>
<evidence type="ECO:0000313" key="2">
    <source>
        <dbReference type="EMBL" id="MBK1838855.1"/>
    </source>
</evidence>
<dbReference type="Pfam" id="PF10014">
    <property type="entry name" value="2OG-Fe_Oxy_2"/>
    <property type="match status" value="1"/>
</dbReference>
<keyword evidence="3" id="KW-1185">Reference proteome</keyword>
<dbReference type="Proteomes" id="UP000652760">
    <property type="component" value="Unassembled WGS sequence"/>
</dbReference>
<reference evidence="3" key="1">
    <citation type="submission" date="2021-01" db="EMBL/GenBank/DDBJ databases">
        <title>Genome public.</title>
        <authorList>
            <person name="Liu C."/>
            <person name="Sun Q."/>
        </authorList>
    </citation>
    <scope>NUCLEOTIDE SEQUENCE [LARGE SCALE GENOMIC DNA]</scope>
    <source>
        <strain evidence="3">YIM B02556</strain>
    </source>
</reference>
<sequence>MPTPMRGRRSAGPTTGQIGAGQIGAGLSLLLPDRFAPAKGRQLSAPRFSPIPAFDGATRPEDLEAVMELEGWTNDRLVRHNNVSSGTTSIHDLAGRPLGSFTLRHPLESAVVDDAWVFHGVTPVDPVDPARSVSRRAGGDDAPRAKARCLWFRA</sequence>
<protein>
    <submittedName>
        <fullName evidence="2">2OG-Fe dioxygenase family protein</fullName>
    </submittedName>
</protein>
<dbReference type="InterPro" id="IPR018724">
    <property type="entry name" value="2OG-Fe_dioxygenase"/>
</dbReference>
<name>A0ABS1F617_9PROT</name>
<dbReference type="EMBL" id="JAENHM010000046">
    <property type="protein sequence ID" value="MBK1838855.1"/>
    <property type="molecule type" value="Genomic_DNA"/>
</dbReference>
<dbReference type="GO" id="GO:0051213">
    <property type="term" value="F:dioxygenase activity"/>
    <property type="evidence" value="ECO:0007669"/>
    <property type="project" value="UniProtKB-KW"/>
</dbReference>
<accession>A0ABS1F617</accession>
<evidence type="ECO:0000256" key="1">
    <source>
        <dbReference type="SAM" id="MobiDB-lite"/>
    </source>
</evidence>